<dbReference type="InterPro" id="IPR015947">
    <property type="entry name" value="PUA-like_sf"/>
</dbReference>
<evidence type="ECO:0000256" key="7">
    <source>
        <dbReference type="ARBA" id="ARBA00022777"/>
    </source>
</evidence>
<dbReference type="GeneID" id="6752202"/>
<dbReference type="OrthoDB" id="506431at2759"/>
<dbReference type="PANTHER" id="PTHR11055">
    <property type="entry name" value="BIFUNCTIONAL 3'-PHOSPHOADENOSINE 5'-PHOSPHOSULFATE SYNTHASE"/>
    <property type="match status" value="1"/>
</dbReference>
<dbReference type="GO" id="GO:0005524">
    <property type="term" value="F:ATP binding"/>
    <property type="evidence" value="ECO:0007669"/>
    <property type="project" value="UniProtKB-KW"/>
</dbReference>
<dbReference type="InParanoid" id="B3RS50"/>
<evidence type="ECO:0000313" key="14">
    <source>
        <dbReference type="Proteomes" id="UP000009022"/>
    </source>
</evidence>
<dbReference type="InterPro" id="IPR014729">
    <property type="entry name" value="Rossmann-like_a/b/a_fold"/>
</dbReference>
<dbReference type="NCBIfam" id="TIGR00339">
    <property type="entry name" value="sopT"/>
    <property type="match status" value="1"/>
</dbReference>
<dbReference type="HAMAP" id="MF_00065">
    <property type="entry name" value="Adenylyl_sulf_kinase"/>
    <property type="match status" value="1"/>
</dbReference>
<dbReference type="SUPFAM" id="SSF52374">
    <property type="entry name" value="Nucleotidylyl transferase"/>
    <property type="match status" value="1"/>
</dbReference>
<dbReference type="PhylomeDB" id="B3RS50"/>
<sequence>MASNCQRFLSPEASRVTREKRGQVLGHRSGFRGCTIWLTGLSGAGKTTLSYTLEAYLCNKGIPAFSLDGDNIRTGLAKDLAFSEADRTENIRRIGEVAKLFADAGIVTIASAISPYQADRLTVRQLHQRSGLNFFECYVSTSLEVCEKRDTKGLYKKAREGVIKDFTGIDSPYEIPINPDIVLKAGEWSVQQCVDIIINFLEAKNIIPFSALNMVRELFVQPDQVEEMKQIARKLPKLNITKLDLQWVQVLSEGWASPLKGFMNEKEYLQALHFGILLDGGVSNQSIPIVLPVHDDNKQRLQNEERFTLIYDNRPVAIVSKPEFFEHRIEERCCRQFGTYSSEHPYVKLIIDSGNWLVGGELQVLERICWHDGLDQFRLTPMELRRKFYELDADAAFAFQLRNPLHNGHALLISDTKRQLVERGFKHPVLLLHPIGGITKPDDVPLEVRIKQHLAVIEDGILDQSSTILAIFPSPMMYAGPTEVQWHAKARIAAGVNFYIVGRDPAGIPHPVTGKDLYHTTHGSKVLQMAPGLTQLEIIPFRVAAYNKIKRKMDFYKPDHADDYNFISGTKMRQLARAGNKLPDGFMSEKAWKILLRHYTSSNQTQ</sequence>
<evidence type="ECO:0000313" key="13">
    <source>
        <dbReference type="EMBL" id="EDV26455.1"/>
    </source>
</evidence>
<keyword evidence="7" id="KW-0418">Kinase</keyword>
<feature type="domain" description="ATP-sulfurylase PUA-like" evidence="12">
    <location>
        <begin position="215"/>
        <end position="367"/>
    </location>
</feature>
<dbReference type="InterPro" id="IPR002650">
    <property type="entry name" value="Sulphate_adenylyltransferase"/>
</dbReference>
<dbReference type="InterPro" id="IPR024951">
    <property type="entry name" value="Sulfurylase_cat_dom"/>
</dbReference>
<keyword evidence="8" id="KW-0067">ATP-binding</keyword>
<dbReference type="SUPFAM" id="SSF52540">
    <property type="entry name" value="P-loop containing nucleoside triphosphate hydrolases"/>
    <property type="match status" value="1"/>
</dbReference>
<keyword evidence="6" id="KW-0547">Nucleotide-binding</keyword>
<dbReference type="CDD" id="cd02027">
    <property type="entry name" value="APSK"/>
    <property type="match status" value="1"/>
</dbReference>
<dbReference type="Pfam" id="PF14306">
    <property type="entry name" value="PUA_2"/>
    <property type="match status" value="1"/>
</dbReference>
<evidence type="ECO:0000256" key="6">
    <source>
        <dbReference type="ARBA" id="ARBA00022741"/>
    </source>
</evidence>
<evidence type="ECO:0000259" key="10">
    <source>
        <dbReference type="Pfam" id="PF01583"/>
    </source>
</evidence>
<comment type="similarity">
    <text evidence="3">In the C-terminal section; belongs to the sulfate adenylyltransferase family.</text>
</comment>
<dbReference type="KEGG" id="tad:TRIADDRAFT_22394"/>
<dbReference type="NCBIfam" id="TIGR00455">
    <property type="entry name" value="apsK"/>
    <property type="match status" value="1"/>
</dbReference>
<dbReference type="SUPFAM" id="SSF88697">
    <property type="entry name" value="PUA domain-like"/>
    <property type="match status" value="1"/>
</dbReference>
<dbReference type="Gene3D" id="3.40.50.620">
    <property type="entry name" value="HUPs"/>
    <property type="match status" value="1"/>
</dbReference>
<dbReference type="CTD" id="6752202"/>
<evidence type="ECO:0000256" key="5">
    <source>
        <dbReference type="ARBA" id="ARBA00022695"/>
    </source>
</evidence>
<dbReference type="GO" id="GO:0050428">
    <property type="term" value="P:3'-phosphoadenosine 5'-phosphosulfate biosynthetic process"/>
    <property type="evidence" value="ECO:0000318"/>
    <property type="project" value="GO_Central"/>
</dbReference>
<name>B3RS50_TRIAD</name>
<comment type="similarity">
    <text evidence="2">In the N-terminal section; belongs to the APS kinase family.</text>
</comment>
<dbReference type="OMA" id="IEIYKHH"/>
<dbReference type="GO" id="GO:0004781">
    <property type="term" value="F:sulfate adenylyltransferase (ATP) activity"/>
    <property type="evidence" value="ECO:0007669"/>
    <property type="project" value="InterPro"/>
</dbReference>
<dbReference type="STRING" id="10228.B3RS50"/>
<keyword evidence="5" id="KW-0548">Nucleotidyltransferase</keyword>
<keyword evidence="9" id="KW-0511">Multifunctional enzyme</keyword>
<dbReference type="InterPro" id="IPR059117">
    <property type="entry name" value="APS_kinase_dom"/>
</dbReference>
<dbReference type="GO" id="GO:0000103">
    <property type="term" value="P:sulfate assimilation"/>
    <property type="evidence" value="ECO:0000318"/>
    <property type="project" value="GO_Central"/>
</dbReference>
<dbReference type="FunFam" id="3.40.50.620:FF:000006">
    <property type="entry name" value="bifunctional 3'-phosphoadenosine 5'-phosphosulfate synthase 1"/>
    <property type="match status" value="1"/>
</dbReference>
<reference evidence="13 14" key="1">
    <citation type="journal article" date="2008" name="Nature">
        <title>The Trichoplax genome and the nature of placozoans.</title>
        <authorList>
            <person name="Srivastava M."/>
            <person name="Begovic E."/>
            <person name="Chapman J."/>
            <person name="Putnam N.H."/>
            <person name="Hellsten U."/>
            <person name="Kawashima T."/>
            <person name="Kuo A."/>
            <person name="Mitros T."/>
            <person name="Salamov A."/>
            <person name="Carpenter M.L."/>
            <person name="Signorovitch A.Y."/>
            <person name="Moreno M.A."/>
            <person name="Kamm K."/>
            <person name="Grimwood J."/>
            <person name="Schmutz J."/>
            <person name="Shapiro H."/>
            <person name="Grigoriev I.V."/>
            <person name="Buss L.W."/>
            <person name="Schierwater B."/>
            <person name="Dellaporta S.L."/>
            <person name="Rokhsar D.S."/>
        </authorList>
    </citation>
    <scope>NUCLEOTIDE SEQUENCE [LARGE SCALE GENOMIC DNA]</scope>
    <source>
        <strain evidence="13 14">Grell-BS-1999</strain>
    </source>
</reference>
<dbReference type="RefSeq" id="XP_002110451.1">
    <property type="nucleotide sequence ID" value="XM_002110415.1"/>
</dbReference>
<dbReference type="Gene3D" id="3.40.50.300">
    <property type="entry name" value="P-loop containing nucleotide triphosphate hydrolases"/>
    <property type="match status" value="1"/>
</dbReference>
<dbReference type="InterPro" id="IPR025980">
    <property type="entry name" value="ATP-Sase_PUA-like_dom"/>
</dbReference>
<dbReference type="GO" id="GO:0004020">
    <property type="term" value="F:adenylylsulfate kinase activity"/>
    <property type="evidence" value="ECO:0000318"/>
    <property type="project" value="GO_Central"/>
</dbReference>
<dbReference type="PANTHER" id="PTHR11055:SF1">
    <property type="entry name" value="PAPS SYNTHETASE, ISOFORM D"/>
    <property type="match status" value="1"/>
</dbReference>
<evidence type="ECO:0000256" key="4">
    <source>
        <dbReference type="ARBA" id="ARBA00022679"/>
    </source>
</evidence>
<evidence type="ECO:0000256" key="3">
    <source>
        <dbReference type="ARBA" id="ARBA00009290"/>
    </source>
</evidence>
<dbReference type="EMBL" id="DS985243">
    <property type="protein sequence ID" value="EDV26455.1"/>
    <property type="molecule type" value="Genomic_DNA"/>
</dbReference>
<evidence type="ECO:0000259" key="11">
    <source>
        <dbReference type="Pfam" id="PF01747"/>
    </source>
</evidence>
<evidence type="ECO:0000256" key="8">
    <source>
        <dbReference type="ARBA" id="ARBA00022840"/>
    </source>
</evidence>
<dbReference type="CDD" id="cd00517">
    <property type="entry name" value="ATPS"/>
    <property type="match status" value="1"/>
</dbReference>
<feature type="domain" description="Sulphate adenylyltransferase catalytic" evidence="11">
    <location>
        <begin position="376"/>
        <end position="597"/>
    </location>
</feature>
<evidence type="ECO:0000256" key="9">
    <source>
        <dbReference type="ARBA" id="ARBA00023268"/>
    </source>
</evidence>
<evidence type="ECO:0000256" key="1">
    <source>
        <dbReference type="ARBA" id="ARBA00005050"/>
    </source>
</evidence>
<gene>
    <name evidence="13" type="ORF">TRIADDRAFT_22394</name>
</gene>
<dbReference type="HOGENOM" id="CLU_009463_3_0_1"/>
<accession>B3RS50</accession>
<evidence type="ECO:0000256" key="2">
    <source>
        <dbReference type="ARBA" id="ARBA00007268"/>
    </source>
</evidence>
<dbReference type="eggNOG" id="KOG4238">
    <property type="taxonomic scope" value="Eukaryota"/>
</dbReference>
<proteinExistence type="inferred from homology"/>
<dbReference type="Proteomes" id="UP000009022">
    <property type="component" value="Unassembled WGS sequence"/>
</dbReference>
<comment type="pathway">
    <text evidence="1">Sulfur metabolism; sulfate assimilation.</text>
</comment>
<keyword evidence="14" id="KW-1185">Reference proteome</keyword>
<feature type="domain" description="APS kinase" evidence="10">
    <location>
        <begin position="32"/>
        <end position="184"/>
    </location>
</feature>
<protein>
    <submittedName>
        <fullName evidence="13">Uncharacterized protein</fullName>
    </submittedName>
</protein>
<dbReference type="NCBIfam" id="NF003013">
    <property type="entry name" value="PRK03846.1"/>
    <property type="match status" value="1"/>
</dbReference>
<evidence type="ECO:0000259" key="12">
    <source>
        <dbReference type="Pfam" id="PF14306"/>
    </source>
</evidence>
<dbReference type="Gene3D" id="3.10.400.10">
    <property type="entry name" value="Sulfate adenylyltransferase"/>
    <property type="match status" value="1"/>
</dbReference>
<organism evidence="13 14">
    <name type="scientific">Trichoplax adhaerens</name>
    <name type="common">Trichoplax reptans</name>
    <dbReference type="NCBI Taxonomy" id="10228"/>
    <lineage>
        <taxon>Eukaryota</taxon>
        <taxon>Metazoa</taxon>
        <taxon>Placozoa</taxon>
        <taxon>Uniplacotomia</taxon>
        <taxon>Trichoplacea</taxon>
        <taxon>Trichoplacidae</taxon>
        <taxon>Trichoplax</taxon>
    </lineage>
</organism>
<dbReference type="InterPro" id="IPR027417">
    <property type="entry name" value="P-loop_NTPase"/>
</dbReference>
<dbReference type="FunCoup" id="B3RS50">
    <property type="interactions" value="1626"/>
</dbReference>
<dbReference type="InterPro" id="IPR002891">
    <property type="entry name" value="APS"/>
</dbReference>
<dbReference type="FunFam" id="3.10.400.10:FF:000001">
    <property type="entry name" value="bifunctional 3'-phosphoadenosine 5'-phosphosulfate synthase 1"/>
    <property type="match status" value="1"/>
</dbReference>
<dbReference type="Pfam" id="PF01747">
    <property type="entry name" value="ATP-sulfurylase"/>
    <property type="match status" value="1"/>
</dbReference>
<keyword evidence="4" id="KW-0808">Transferase</keyword>
<dbReference type="Pfam" id="PF01583">
    <property type="entry name" value="APS_kinase"/>
    <property type="match status" value="1"/>
</dbReference>
<dbReference type="UniPathway" id="UPA00097"/>
<dbReference type="AlphaFoldDB" id="B3RS50"/>